<feature type="signal peptide" evidence="2">
    <location>
        <begin position="1"/>
        <end position="23"/>
    </location>
</feature>
<evidence type="ECO:0000256" key="1">
    <source>
        <dbReference type="SAM" id="MobiDB-lite"/>
    </source>
</evidence>
<dbReference type="RefSeq" id="XP_015603188.1">
    <property type="nucleotide sequence ID" value="XM_015747702.2"/>
</dbReference>
<evidence type="ECO:0000256" key="2">
    <source>
        <dbReference type="SAM" id="SignalP"/>
    </source>
</evidence>
<reference evidence="4" key="1">
    <citation type="submission" date="2025-08" db="UniProtKB">
        <authorList>
            <consortium name="RefSeq"/>
        </authorList>
    </citation>
    <scope>IDENTIFICATION</scope>
</reference>
<dbReference type="AlphaFoldDB" id="A0AAJ7C6T5"/>
<evidence type="ECO:0000313" key="4">
    <source>
        <dbReference type="RefSeq" id="XP_015603188.1"/>
    </source>
</evidence>
<dbReference type="GeneID" id="107271557"/>
<name>A0AAJ7C6T5_CEPCN</name>
<accession>A0AAJ7C6T5</accession>
<evidence type="ECO:0000313" key="3">
    <source>
        <dbReference type="Proteomes" id="UP000694920"/>
    </source>
</evidence>
<keyword evidence="3" id="KW-1185">Reference proteome</keyword>
<gene>
    <name evidence="4" type="primary">LOC107271557</name>
</gene>
<sequence>MMRRVNLVTFLCLCTALFCRVSSFEASWDKKLNDDREISPYSEYQQTLWYRKPRYSGSSVRNYGNLGIAGSSPSRIQDYSQVRSIDPYSSNLGYNSYNRPARSRDSSYYSQATSALEDDPYGNLDSFTDRSLREMSHYASMGPSWSGLNDRKLHDENSYDRSDSRVRLYDVDSIEDPYQSRIYKVQEEYKTQPQTRGKKLYVVPRGDSRNSYLRDADGYDSIPRMKNFKADKELEDVVKKAIILAKMQSEQEIDNNHNIKDVRIDQVPSTELFRNSDVVYTPEVKHNPYNLPIGPRQMKLPSVNIGNRDSNFEALSEIDKRNDDDLNLAEMTRISKANQERDFTLADDVTFGDVQKREYPEEIAVPDDDMDEEDDVIEDMPNVAFGEDVDPVREKMTLIESNEDFNGKLGEEANDDVLEGDVVLGEAMEEDEQEGNIIRGLPATADESSLKNDDKKLIENSSIAEVPFK</sequence>
<dbReference type="Proteomes" id="UP000694920">
    <property type="component" value="Unplaced"/>
</dbReference>
<feature type="chain" id="PRO_5042570230" evidence="2">
    <location>
        <begin position="24"/>
        <end position="469"/>
    </location>
</feature>
<keyword evidence="2" id="KW-0732">Signal</keyword>
<dbReference type="KEGG" id="ccin:107271557"/>
<protein>
    <submittedName>
        <fullName evidence="4">Uncharacterized protein LOC107271557 isoform X1</fullName>
    </submittedName>
</protein>
<proteinExistence type="predicted"/>
<feature type="region of interest" description="Disordered" evidence="1">
    <location>
        <begin position="428"/>
        <end position="453"/>
    </location>
</feature>
<organism evidence="3 4">
    <name type="scientific">Cephus cinctus</name>
    <name type="common">Wheat stem sawfly</name>
    <dbReference type="NCBI Taxonomy" id="211228"/>
    <lineage>
        <taxon>Eukaryota</taxon>
        <taxon>Metazoa</taxon>
        <taxon>Ecdysozoa</taxon>
        <taxon>Arthropoda</taxon>
        <taxon>Hexapoda</taxon>
        <taxon>Insecta</taxon>
        <taxon>Pterygota</taxon>
        <taxon>Neoptera</taxon>
        <taxon>Endopterygota</taxon>
        <taxon>Hymenoptera</taxon>
        <taxon>Cephoidea</taxon>
        <taxon>Cephidae</taxon>
        <taxon>Cephus</taxon>
    </lineage>
</organism>